<keyword evidence="3" id="KW-1185">Reference proteome</keyword>
<name>A0A9W4SKZ9_9GLOM</name>
<feature type="region of interest" description="Disordered" evidence="1">
    <location>
        <begin position="138"/>
        <end position="173"/>
    </location>
</feature>
<protein>
    <submittedName>
        <fullName evidence="2">13891_t:CDS:1</fullName>
    </submittedName>
</protein>
<evidence type="ECO:0000256" key="1">
    <source>
        <dbReference type="SAM" id="MobiDB-lite"/>
    </source>
</evidence>
<dbReference type="EMBL" id="CAMKVN010000902">
    <property type="protein sequence ID" value="CAI2172144.1"/>
    <property type="molecule type" value="Genomic_DNA"/>
</dbReference>
<feature type="compositionally biased region" description="Basic and acidic residues" evidence="1">
    <location>
        <begin position="8"/>
        <end position="17"/>
    </location>
</feature>
<dbReference type="OrthoDB" id="2426884at2759"/>
<reference evidence="2" key="1">
    <citation type="submission" date="2022-08" db="EMBL/GenBank/DDBJ databases">
        <authorList>
            <person name="Kallberg Y."/>
            <person name="Tangrot J."/>
            <person name="Rosling A."/>
        </authorList>
    </citation>
    <scope>NUCLEOTIDE SEQUENCE</scope>
    <source>
        <strain evidence="2">Wild A</strain>
    </source>
</reference>
<dbReference type="AlphaFoldDB" id="A0A9W4SKZ9"/>
<comment type="caution">
    <text evidence="2">The sequence shown here is derived from an EMBL/GenBank/DDBJ whole genome shotgun (WGS) entry which is preliminary data.</text>
</comment>
<proteinExistence type="predicted"/>
<gene>
    <name evidence="2" type="ORF">FWILDA_LOCUS5432</name>
</gene>
<feature type="compositionally biased region" description="Polar residues" evidence="1">
    <location>
        <begin position="18"/>
        <end position="31"/>
    </location>
</feature>
<organism evidence="2 3">
    <name type="scientific">Funneliformis geosporum</name>
    <dbReference type="NCBI Taxonomy" id="1117311"/>
    <lineage>
        <taxon>Eukaryota</taxon>
        <taxon>Fungi</taxon>
        <taxon>Fungi incertae sedis</taxon>
        <taxon>Mucoromycota</taxon>
        <taxon>Glomeromycotina</taxon>
        <taxon>Glomeromycetes</taxon>
        <taxon>Glomerales</taxon>
        <taxon>Glomeraceae</taxon>
        <taxon>Funneliformis</taxon>
    </lineage>
</organism>
<accession>A0A9W4SKZ9</accession>
<evidence type="ECO:0000313" key="2">
    <source>
        <dbReference type="EMBL" id="CAI2172144.1"/>
    </source>
</evidence>
<dbReference type="Proteomes" id="UP001153678">
    <property type="component" value="Unassembled WGS sequence"/>
</dbReference>
<sequence length="369" mass="42145">MAKQLTKSMDEKVDSRIRSTFQDPRNRNTVRSHGKDGDPTSLSININHNSVGRGMSFMDVLRTESTSAFQKEEFSSQKSIPSREIGSFGRQVNYDGNSCGRSPDHNKHNDFNKKISKEELSETTENEDHKIHVRGLDPYWEDRKDTKRTTKKPNGGDNIPKQQDGSRIESKNVPSIEMVSEEYCPNKVRIDEMQSSLGKLCRIGTLEGTTWTTEIQKKSCTFVHPDDFDKESEDRTSLSQVPMGGEVDELHGGEKNLMIVEKIACEFDRSRVASSIGIEIQNERPPEDLVDYMEYVKWYGFDHIIIIGEVYCGLLFLDCYGRVFKWDFMELLLWPLGDYLKDSRFRLGVPWGVAVGCNATDGVVFEVKR</sequence>
<evidence type="ECO:0000313" key="3">
    <source>
        <dbReference type="Proteomes" id="UP001153678"/>
    </source>
</evidence>
<feature type="region of interest" description="Disordered" evidence="1">
    <location>
        <begin position="1"/>
        <end position="43"/>
    </location>
</feature>